<dbReference type="Pfam" id="PF07734">
    <property type="entry name" value="FBA_1"/>
    <property type="match status" value="1"/>
</dbReference>
<reference evidence="2" key="1">
    <citation type="submission" date="2023-04" db="EMBL/GenBank/DDBJ databases">
        <authorList>
            <person name="Vijverberg K."/>
            <person name="Xiong W."/>
            <person name="Schranz E."/>
        </authorList>
    </citation>
    <scope>NUCLEOTIDE SEQUENCE</scope>
</reference>
<dbReference type="EMBL" id="OX465082">
    <property type="protein sequence ID" value="CAI9289918.1"/>
    <property type="molecule type" value="Genomic_DNA"/>
</dbReference>
<evidence type="ECO:0000259" key="1">
    <source>
        <dbReference type="Pfam" id="PF07734"/>
    </source>
</evidence>
<dbReference type="InterPro" id="IPR017451">
    <property type="entry name" value="F-box-assoc_interact_dom"/>
</dbReference>
<dbReference type="Proteomes" id="UP001177003">
    <property type="component" value="Chromosome 6"/>
</dbReference>
<feature type="domain" description="F-box associated beta-propeller type 1" evidence="1">
    <location>
        <begin position="16"/>
        <end position="88"/>
    </location>
</feature>
<keyword evidence="3" id="KW-1185">Reference proteome</keyword>
<sequence>MEWYAYVLHWENDGENINLILWNPWTRGYKILAKASSTHDIECYNGNGGLFGLYYSSSNEDYKILHVTNHSNTYIYSLKSDSWRKIQLWRMEGDGDWNKVDEEWKMVCAFQLF</sequence>
<gene>
    <name evidence="2" type="ORF">LSALG_LOCUS29133</name>
</gene>
<dbReference type="AlphaFoldDB" id="A0AA36EBI3"/>
<name>A0AA36EBI3_LACSI</name>
<dbReference type="NCBIfam" id="TIGR01640">
    <property type="entry name" value="F_box_assoc_1"/>
    <property type="match status" value="1"/>
</dbReference>
<protein>
    <recommendedName>
        <fullName evidence="1">F-box associated beta-propeller type 1 domain-containing protein</fullName>
    </recommendedName>
</protein>
<dbReference type="InterPro" id="IPR006527">
    <property type="entry name" value="F-box-assoc_dom_typ1"/>
</dbReference>
<evidence type="ECO:0000313" key="2">
    <source>
        <dbReference type="EMBL" id="CAI9289918.1"/>
    </source>
</evidence>
<proteinExistence type="predicted"/>
<accession>A0AA36EBI3</accession>
<organism evidence="2 3">
    <name type="scientific">Lactuca saligna</name>
    <name type="common">Willowleaf lettuce</name>
    <dbReference type="NCBI Taxonomy" id="75948"/>
    <lineage>
        <taxon>Eukaryota</taxon>
        <taxon>Viridiplantae</taxon>
        <taxon>Streptophyta</taxon>
        <taxon>Embryophyta</taxon>
        <taxon>Tracheophyta</taxon>
        <taxon>Spermatophyta</taxon>
        <taxon>Magnoliopsida</taxon>
        <taxon>eudicotyledons</taxon>
        <taxon>Gunneridae</taxon>
        <taxon>Pentapetalae</taxon>
        <taxon>asterids</taxon>
        <taxon>campanulids</taxon>
        <taxon>Asterales</taxon>
        <taxon>Asteraceae</taxon>
        <taxon>Cichorioideae</taxon>
        <taxon>Cichorieae</taxon>
        <taxon>Lactucinae</taxon>
        <taxon>Lactuca</taxon>
    </lineage>
</organism>
<evidence type="ECO:0000313" key="3">
    <source>
        <dbReference type="Proteomes" id="UP001177003"/>
    </source>
</evidence>